<keyword evidence="8" id="KW-0324">Glycolysis</keyword>
<dbReference type="InterPro" id="IPR001312">
    <property type="entry name" value="Hexokinase"/>
</dbReference>
<dbReference type="EMBL" id="JANGEW010000004">
    <property type="protein sequence ID" value="MCQ5342065.1"/>
    <property type="molecule type" value="Genomic_DNA"/>
</dbReference>
<dbReference type="CDD" id="cd24000">
    <property type="entry name" value="ASKHA_NBD_HK"/>
    <property type="match status" value="1"/>
</dbReference>
<keyword evidence="6" id="KW-0418">Kinase</keyword>
<evidence type="ECO:0000259" key="10">
    <source>
        <dbReference type="Pfam" id="PF00349"/>
    </source>
</evidence>
<dbReference type="PROSITE" id="PS51748">
    <property type="entry name" value="HEXOKINASE_2"/>
    <property type="match status" value="1"/>
</dbReference>
<evidence type="ECO:0000259" key="11">
    <source>
        <dbReference type="Pfam" id="PF03727"/>
    </source>
</evidence>
<evidence type="ECO:0000313" key="13">
    <source>
        <dbReference type="Proteomes" id="UP001206692"/>
    </source>
</evidence>
<feature type="domain" description="Hexokinase C-terminal" evidence="11">
    <location>
        <begin position="208"/>
        <end position="420"/>
    </location>
</feature>
<evidence type="ECO:0000256" key="1">
    <source>
        <dbReference type="ARBA" id="ARBA00004921"/>
    </source>
</evidence>
<comment type="catalytic activity">
    <reaction evidence="9">
        <text>D-fructose + ATP = D-fructose 6-phosphate + ADP + H(+)</text>
        <dbReference type="Rhea" id="RHEA:16125"/>
        <dbReference type="ChEBI" id="CHEBI:15378"/>
        <dbReference type="ChEBI" id="CHEBI:30616"/>
        <dbReference type="ChEBI" id="CHEBI:37721"/>
        <dbReference type="ChEBI" id="CHEBI:61527"/>
        <dbReference type="ChEBI" id="CHEBI:456216"/>
        <dbReference type="EC" id="2.7.1.1"/>
    </reaction>
    <physiologicalReaction direction="left-to-right" evidence="9">
        <dbReference type="Rhea" id="RHEA:16126"/>
    </physiologicalReaction>
</comment>
<evidence type="ECO:0000256" key="8">
    <source>
        <dbReference type="ARBA" id="ARBA00023152"/>
    </source>
</evidence>
<dbReference type="PANTHER" id="PTHR19443:SF16">
    <property type="entry name" value="HEXOKINASE TYPE 1-RELATED"/>
    <property type="match status" value="1"/>
</dbReference>
<protein>
    <submittedName>
        <fullName evidence="12">Hexokinase</fullName>
    </submittedName>
</protein>
<comment type="similarity">
    <text evidence="3">Belongs to the hexokinase family.</text>
</comment>
<name>A0ABT1SRW1_9FIRM</name>
<dbReference type="SUPFAM" id="SSF53067">
    <property type="entry name" value="Actin-like ATPase domain"/>
    <property type="match status" value="2"/>
</dbReference>
<dbReference type="InterPro" id="IPR043129">
    <property type="entry name" value="ATPase_NBD"/>
</dbReference>
<dbReference type="PANTHER" id="PTHR19443">
    <property type="entry name" value="HEXOKINASE"/>
    <property type="match status" value="1"/>
</dbReference>
<evidence type="ECO:0000256" key="3">
    <source>
        <dbReference type="ARBA" id="ARBA00009225"/>
    </source>
</evidence>
<keyword evidence="5" id="KW-0547">Nucleotide-binding</keyword>
<evidence type="ECO:0000313" key="12">
    <source>
        <dbReference type="EMBL" id="MCQ5342065.1"/>
    </source>
</evidence>
<evidence type="ECO:0000256" key="9">
    <source>
        <dbReference type="ARBA" id="ARBA00047905"/>
    </source>
</evidence>
<dbReference type="Gene3D" id="3.40.367.20">
    <property type="match status" value="1"/>
</dbReference>
<evidence type="ECO:0000256" key="7">
    <source>
        <dbReference type="ARBA" id="ARBA00022840"/>
    </source>
</evidence>
<evidence type="ECO:0000256" key="4">
    <source>
        <dbReference type="ARBA" id="ARBA00022679"/>
    </source>
</evidence>
<accession>A0ABT1SRW1</accession>
<dbReference type="Gene3D" id="3.30.420.40">
    <property type="match status" value="1"/>
</dbReference>
<comment type="pathway">
    <text evidence="1">Carbohydrate degradation.</text>
</comment>
<keyword evidence="13" id="KW-1185">Reference proteome</keyword>
<evidence type="ECO:0000256" key="2">
    <source>
        <dbReference type="ARBA" id="ARBA00005007"/>
    </source>
</evidence>
<dbReference type="InterPro" id="IPR022672">
    <property type="entry name" value="Hexokinase_N"/>
</dbReference>
<feature type="domain" description="Hexokinase N-terminal" evidence="10">
    <location>
        <begin position="8"/>
        <end position="202"/>
    </location>
</feature>
<dbReference type="InterPro" id="IPR022673">
    <property type="entry name" value="Hexokinase_C"/>
</dbReference>
<proteinExistence type="inferred from homology"/>
<reference evidence="12 13" key="1">
    <citation type="submission" date="2022-06" db="EMBL/GenBank/DDBJ databases">
        <title>Isolation of gut microbiota from human fecal samples.</title>
        <authorList>
            <person name="Pamer E.G."/>
            <person name="Barat B."/>
            <person name="Waligurski E."/>
            <person name="Medina S."/>
            <person name="Paddock L."/>
            <person name="Mostad J."/>
        </authorList>
    </citation>
    <scope>NUCLEOTIDE SEQUENCE [LARGE SCALE GENOMIC DNA]</scope>
    <source>
        <strain evidence="12 13">DFI.1.1</strain>
    </source>
</reference>
<dbReference type="Pfam" id="PF00349">
    <property type="entry name" value="Hexokinase_1"/>
    <property type="match status" value="1"/>
</dbReference>
<dbReference type="PRINTS" id="PR00475">
    <property type="entry name" value="HEXOKINASE"/>
</dbReference>
<dbReference type="RefSeq" id="WP_062411181.1">
    <property type="nucleotide sequence ID" value="NZ_JAJCIO010000009.1"/>
</dbReference>
<keyword evidence="7" id="KW-0067">ATP-binding</keyword>
<dbReference type="Pfam" id="PF03727">
    <property type="entry name" value="Hexokinase_2"/>
    <property type="match status" value="1"/>
</dbReference>
<gene>
    <name evidence="12" type="ORF">NE675_03290</name>
</gene>
<dbReference type="Proteomes" id="UP001206692">
    <property type="component" value="Unassembled WGS sequence"/>
</dbReference>
<comment type="pathway">
    <text evidence="2">Carbohydrate metabolism.</text>
</comment>
<evidence type="ECO:0000256" key="5">
    <source>
        <dbReference type="ARBA" id="ARBA00022741"/>
    </source>
</evidence>
<sequence>MKERMDWTDIARYFYLPDERLQAISRDFSADIDRALAGEAGATVSAEKSYASLPEGDETGVFLALDFGGTNVRASRIRLLGRHCYIIEKKVSRPLKVAGEYDYLSSSTTAVELFDFLARLVGKVARRGQSYRLGHAFSFALERTGIEDGRLLAWSKEIAVSGVEGENVNALLKAALVRQGLCDIEPVALVNDTTALLLSASYTMDKVRVGMVCGTGFNACYYEPEWKMIVNLEAGDYNGVTGHHWDEAVDAGSSQPGLHKLEKMMSGAYASELFRQTLLTYFGVQELPPFTTEAMNAILRSEDDQQGRLTMGKLWNRIVRLEDVRPVRHIGASIFVRSAQLVGAVGCGILHHLYKERPIPNQTIAIDGSVLKYVRGALVMMEDAMQACQNEGPGREKQISGDPILIQDGVSVGAAIAAAMSIR</sequence>
<keyword evidence="4" id="KW-0808">Transferase</keyword>
<evidence type="ECO:0000256" key="6">
    <source>
        <dbReference type="ARBA" id="ARBA00022777"/>
    </source>
</evidence>
<comment type="caution">
    <text evidence="12">The sequence shown here is derived from an EMBL/GenBank/DDBJ whole genome shotgun (WGS) entry which is preliminary data.</text>
</comment>
<organism evidence="12 13">
    <name type="scientific">Megasphaera massiliensis</name>
    <dbReference type="NCBI Taxonomy" id="1232428"/>
    <lineage>
        <taxon>Bacteria</taxon>
        <taxon>Bacillati</taxon>
        <taxon>Bacillota</taxon>
        <taxon>Negativicutes</taxon>
        <taxon>Veillonellales</taxon>
        <taxon>Veillonellaceae</taxon>
        <taxon>Megasphaera</taxon>
    </lineage>
</organism>